<keyword evidence="3 7" id="KW-0808">Transferase</keyword>
<feature type="region of interest" description="Disordered" evidence="8">
    <location>
        <begin position="93"/>
        <end position="128"/>
    </location>
</feature>
<keyword evidence="4 7" id="KW-0333">Golgi apparatus</keyword>
<evidence type="ECO:0000256" key="6">
    <source>
        <dbReference type="ARBA" id="ARBA00023316"/>
    </source>
</evidence>
<dbReference type="FunFam" id="3.40.50.11340:FF:000005">
    <property type="entry name" value="Galactoside 2-alpha-L-fucosyltransferase"/>
    <property type="match status" value="1"/>
</dbReference>
<keyword evidence="7" id="KW-0812">Transmembrane</keyword>
<dbReference type="OrthoDB" id="682166at2759"/>
<evidence type="ECO:0000256" key="5">
    <source>
        <dbReference type="ARBA" id="ARBA00023180"/>
    </source>
</evidence>
<evidence type="ECO:0000313" key="9">
    <source>
        <dbReference type="EMBL" id="MQM19585.1"/>
    </source>
</evidence>
<dbReference type="EMBL" id="NMUH01009038">
    <property type="protein sequence ID" value="MQM19585.1"/>
    <property type="molecule type" value="Genomic_DNA"/>
</dbReference>
<evidence type="ECO:0000256" key="2">
    <source>
        <dbReference type="ARBA" id="ARBA00022676"/>
    </source>
</evidence>
<evidence type="ECO:0000256" key="4">
    <source>
        <dbReference type="ARBA" id="ARBA00023034"/>
    </source>
</evidence>
<keyword evidence="5" id="KW-0325">Glycoprotein</keyword>
<organism evidence="9 10">
    <name type="scientific">Colocasia esculenta</name>
    <name type="common">Wild taro</name>
    <name type="synonym">Arum esculentum</name>
    <dbReference type="NCBI Taxonomy" id="4460"/>
    <lineage>
        <taxon>Eukaryota</taxon>
        <taxon>Viridiplantae</taxon>
        <taxon>Streptophyta</taxon>
        <taxon>Embryophyta</taxon>
        <taxon>Tracheophyta</taxon>
        <taxon>Spermatophyta</taxon>
        <taxon>Magnoliopsida</taxon>
        <taxon>Liliopsida</taxon>
        <taxon>Araceae</taxon>
        <taxon>Aroideae</taxon>
        <taxon>Colocasieae</taxon>
        <taxon>Colocasia</taxon>
    </lineage>
</organism>
<dbReference type="PANTHER" id="PTHR31889">
    <property type="entry name" value="FUCOSYLTRANSFERASE 2-RELATED"/>
    <property type="match status" value="1"/>
</dbReference>
<dbReference type="GO" id="GO:0032580">
    <property type="term" value="C:Golgi cisterna membrane"/>
    <property type="evidence" value="ECO:0007669"/>
    <property type="project" value="UniProtKB-SubCell"/>
</dbReference>
<comment type="function">
    <text evidence="7">May be involved in cell wall biosynthesis.</text>
</comment>
<dbReference type="GO" id="GO:0042546">
    <property type="term" value="P:cell wall biogenesis"/>
    <property type="evidence" value="ECO:0007669"/>
    <property type="project" value="InterPro"/>
</dbReference>
<evidence type="ECO:0000256" key="3">
    <source>
        <dbReference type="ARBA" id="ARBA00022679"/>
    </source>
</evidence>
<dbReference type="Pfam" id="PF03254">
    <property type="entry name" value="XG_FTase"/>
    <property type="match status" value="1"/>
</dbReference>
<dbReference type="EC" id="2.4.1.-" evidence="7"/>
<proteinExistence type="inferred from homology"/>
<comment type="subcellular location">
    <subcellularLocation>
        <location evidence="7">Golgi apparatus</location>
        <location evidence="7">Golgi stack membrane</location>
        <topology evidence="7">Single-pass type II membrane protein</topology>
    </subcellularLocation>
</comment>
<keyword evidence="7" id="KW-1133">Transmembrane helix</keyword>
<gene>
    <name evidence="9" type="ORF">Taro_052590</name>
</gene>
<dbReference type="GO" id="GO:0008107">
    <property type="term" value="F:galactoside 2-alpha-L-fucosyltransferase activity"/>
    <property type="evidence" value="ECO:0007669"/>
    <property type="project" value="InterPro"/>
</dbReference>
<accession>A0A843XKJ5</accession>
<feature type="transmembrane region" description="Helical" evidence="7">
    <location>
        <begin position="38"/>
        <end position="57"/>
    </location>
</feature>
<dbReference type="Proteomes" id="UP000652761">
    <property type="component" value="Unassembled WGS sequence"/>
</dbReference>
<evidence type="ECO:0000256" key="1">
    <source>
        <dbReference type="ARBA" id="ARBA00010481"/>
    </source>
</evidence>
<keyword evidence="6 7" id="KW-0961">Cell wall biogenesis/degradation</keyword>
<comment type="similarity">
    <text evidence="1 7">Belongs to the glycosyltransferase 37 family.</text>
</comment>
<comment type="caution">
    <text evidence="9">The sequence shown here is derived from an EMBL/GenBank/DDBJ whole genome shotgun (WGS) entry which is preliminary data.</text>
</comment>
<dbReference type="GO" id="GO:0071555">
    <property type="term" value="P:cell wall organization"/>
    <property type="evidence" value="ECO:0007669"/>
    <property type="project" value="UniProtKB-UniRule"/>
</dbReference>
<evidence type="ECO:0000256" key="7">
    <source>
        <dbReference type="RuleBase" id="RU367004"/>
    </source>
</evidence>
<keyword evidence="10" id="KW-1185">Reference proteome</keyword>
<reference evidence="9" key="1">
    <citation type="submission" date="2017-07" db="EMBL/GenBank/DDBJ databases">
        <title>Taro Niue Genome Assembly and Annotation.</title>
        <authorList>
            <person name="Atibalentja N."/>
            <person name="Keating K."/>
            <person name="Fields C.J."/>
        </authorList>
    </citation>
    <scope>NUCLEOTIDE SEQUENCE</scope>
    <source>
        <strain evidence="9">Niue_2</strain>
        <tissue evidence="9">Leaf</tissue>
    </source>
</reference>
<evidence type="ECO:0000256" key="8">
    <source>
        <dbReference type="SAM" id="MobiDB-lite"/>
    </source>
</evidence>
<name>A0A843XKJ5_COLES</name>
<evidence type="ECO:0000313" key="10">
    <source>
        <dbReference type="Proteomes" id="UP000652761"/>
    </source>
</evidence>
<sequence>MDLEGARKRAVLRGLEAGGALSPPAAAIVGTRAFRSRWVVAACVTLLGFSVVCGLYRSPPALPLITAAVYSGSLRHQLLAGDGWVWQRQQRTGDDEKLQRRQQQRLIDDGLPQQRRQQPPVDGDVASNGFSGVPPRDKYLGGLLAAGFDERSCLSRYYSGVYRKPSPYKPSRYLVQKLRTYEERHRRCAPHTAAYNRTLPFLKAGASVPEEEVECKYALWTPWSGLGNRILTLASTFLYALLTDRVLLIDPGKDMPGLFCEPFRDTTWLLPPGFPISDFEAFYRSHPQSYANLLKSEKISNDGARGKAPPPFVYIHLGDDYQTEDMYFFCEKDQAVLRKVPWLFLRSDLYFVPGLFLNQEFEPELSRMFPEKETVFHHLGRYLFHPTNKVWGMITTYYRAYMAAAGERLGIQIRVFSAEDSPFELVSEQVINCTLKEKLLPEVDGDASIIDSMTDDPKMTKTVLITSLHSGYAEKVKDMYWEHPAAGGVVVSVHQPTHEERQQTDDAGHDAKAWAEMNLLSLADVLVTSAWSTFGYVAQGLGGIRPWVLFRAVKGVMPDPICEREASLEPCYHAPTTYVCREKKDGDNGNVVHFITRCRDATSGIKLVDRR</sequence>
<dbReference type="InterPro" id="IPR004938">
    <property type="entry name" value="XG_FTase"/>
</dbReference>
<dbReference type="GO" id="GO:0009969">
    <property type="term" value="P:xyloglucan biosynthetic process"/>
    <property type="evidence" value="ECO:0007669"/>
    <property type="project" value="TreeGrafter"/>
</dbReference>
<keyword evidence="7" id="KW-0472">Membrane</keyword>
<dbReference type="PANTHER" id="PTHR31889:SF89">
    <property type="entry name" value="FUCOSYLTRANSFERASE"/>
    <property type="match status" value="1"/>
</dbReference>
<protein>
    <recommendedName>
        <fullName evidence="7">Fucosyltransferase</fullName>
        <ecNumber evidence="7">2.4.1.-</ecNumber>
    </recommendedName>
</protein>
<keyword evidence="2 7" id="KW-0328">Glycosyltransferase</keyword>
<dbReference type="Gene3D" id="3.40.50.11340">
    <property type="match status" value="1"/>
</dbReference>
<dbReference type="AlphaFoldDB" id="A0A843XKJ5"/>